<keyword evidence="2" id="KW-1185">Reference proteome</keyword>
<evidence type="ECO:0000313" key="1">
    <source>
        <dbReference type="EMBL" id="EQB11240.1"/>
    </source>
</evidence>
<dbReference type="Proteomes" id="UP000015531">
    <property type="component" value="Unassembled WGS sequence"/>
</dbReference>
<protein>
    <submittedName>
        <fullName evidence="1">Uncharacterized protein</fullName>
    </submittedName>
</protein>
<dbReference type="eggNOG" id="COG3616">
    <property type="taxonomic scope" value="Bacteria"/>
</dbReference>
<gene>
    <name evidence="1" type="ORF">RLDS_22830</name>
</gene>
<evidence type="ECO:0000313" key="2">
    <source>
        <dbReference type="Proteomes" id="UP000015531"/>
    </source>
</evidence>
<dbReference type="AlphaFoldDB" id="T0IHR0"/>
<dbReference type="InterPro" id="IPR021341">
    <property type="entry name" value="DUF2958"/>
</dbReference>
<reference evidence="1 2" key="1">
    <citation type="journal article" date="2013" name="Genome Announc.">
        <title>Draft Genome Sequence of Sphingobium lactosutens Strain DS20T, Isolated from a Hexachlorocyclohexane Dumpsite.</title>
        <authorList>
            <person name="Kumar R."/>
            <person name="Dwivedi V."/>
            <person name="Negi V."/>
            <person name="Khurana J.P."/>
            <person name="Lal R."/>
        </authorList>
    </citation>
    <scope>NUCLEOTIDE SEQUENCE [LARGE SCALE GENOMIC DNA]</scope>
    <source>
        <strain evidence="1 2">DS20</strain>
    </source>
</reference>
<name>T0IHR0_9SPHN</name>
<organism evidence="1 2">
    <name type="scientific">Sphingobium lactosutens DS20</name>
    <dbReference type="NCBI Taxonomy" id="1331060"/>
    <lineage>
        <taxon>Bacteria</taxon>
        <taxon>Pseudomonadati</taxon>
        <taxon>Pseudomonadota</taxon>
        <taxon>Alphaproteobacteria</taxon>
        <taxon>Sphingomonadales</taxon>
        <taxon>Sphingomonadaceae</taxon>
        <taxon>Sphingobium</taxon>
    </lineage>
</organism>
<dbReference type="Pfam" id="PF11171">
    <property type="entry name" value="DUF2958"/>
    <property type="match status" value="1"/>
</dbReference>
<sequence>MEWLAVFTPDAAQRLAENHKEQAPLKGTTRERDFEPVCKLFLPWAAATWLLTELDDDGLAFGLSDLGFGTPELGYISMDEVYSVQGPGGLRVEQDLHWTAKHTLSEYAAKARSAGRITA</sequence>
<accession>T0IHR0</accession>
<proteinExistence type="predicted"/>
<comment type="caution">
    <text evidence="1">The sequence shown here is derived from an EMBL/GenBank/DDBJ whole genome shotgun (WGS) entry which is preliminary data.</text>
</comment>
<dbReference type="EMBL" id="ATDP01000107">
    <property type="protein sequence ID" value="EQB11240.1"/>
    <property type="molecule type" value="Genomic_DNA"/>
</dbReference>
<dbReference type="PATRIC" id="fig|1331060.3.peg.4418"/>
<dbReference type="RefSeq" id="WP_021228029.1">
    <property type="nucleotide sequence ID" value="NZ_ATDP01000107.1"/>
</dbReference>
<dbReference type="OrthoDB" id="1070337at2"/>